<dbReference type="AlphaFoldDB" id="A0A0G2FYH6"/>
<dbReference type="OrthoDB" id="2420608at2759"/>
<organism evidence="2 3">
    <name type="scientific">Diaporthe ampelina</name>
    <dbReference type="NCBI Taxonomy" id="1214573"/>
    <lineage>
        <taxon>Eukaryota</taxon>
        <taxon>Fungi</taxon>
        <taxon>Dikarya</taxon>
        <taxon>Ascomycota</taxon>
        <taxon>Pezizomycotina</taxon>
        <taxon>Sordariomycetes</taxon>
        <taxon>Sordariomycetidae</taxon>
        <taxon>Diaporthales</taxon>
        <taxon>Diaporthaceae</taxon>
        <taxon>Diaporthe</taxon>
    </lineage>
</organism>
<feature type="region of interest" description="Disordered" evidence="1">
    <location>
        <begin position="89"/>
        <end position="120"/>
    </location>
</feature>
<dbReference type="Pfam" id="PF10384">
    <property type="entry name" value="Scm3"/>
    <property type="match status" value="1"/>
</dbReference>
<keyword evidence="3" id="KW-1185">Reference proteome</keyword>
<dbReference type="GO" id="GO:0046982">
    <property type="term" value="F:protein heterodimerization activity"/>
    <property type="evidence" value="ECO:0007669"/>
    <property type="project" value="InterPro"/>
</dbReference>
<protein>
    <submittedName>
        <fullName evidence="2">Putative myb-like dna-binding domain protein</fullName>
    </submittedName>
</protein>
<evidence type="ECO:0000313" key="3">
    <source>
        <dbReference type="Proteomes" id="UP000034680"/>
    </source>
</evidence>
<dbReference type="PANTHER" id="PTHR15992">
    <property type="entry name" value="HOLLIDAY JUNCTION RECOGNITION PROTEIN"/>
    <property type="match status" value="1"/>
</dbReference>
<dbReference type="GO" id="GO:0003677">
    <property type="term" value="F:DNA binding"/>
    <property type="evidence" value="ECO:0007669"/>
    <property type="project" value="UniProtKB-KW"/>
</dbReference>
<dbReference type="GO" id="GO:0005634">
    <property type="term" value="C:nucleus"/>
    <property type="evidence" value="ECO:0007669"/>
    <property type="project" value="InterPro"/>
</dbReference>
<proteinExistence type="predicted"/>
<gene>
    <name evidence="2" type="ORF">UCDDA912_g00842</name>
</gene>
<accession>A0A0G2FYH6</accession>
<dbReference type="Gene3D" id="1.10.20.10">
    <property type="entry name" value="Histone, subunit A"/>
    <property type="match status" value="1"/>
</dbReference>
<dbReference type="PANTHER" id="PTHR15992:SF5">
    <property type="entry name" value="HOLLIDAY JUNCTION RECOGNITION PROTEIN"/>
    <property type="match status" value="1"/>
</dbReference>
<keyword evidence="2" id="KW-0238">DNA-binding</keyword>
<dbReference type="InterPro" id="IPR018465">
    <property type="entry name" value="Scm3/HJURP"/>
</dbReference>
<name>A0A0G2FYH6_9PEZI</name>
<evidence type="ECO:0000313" key="2">
    <source>
        <dbReference type="EMBL" id="KKY39131.1"/>
    </source>
</evidence>
<feature type="compositionally biased region" description="Acidic residues" evidence="1">
    <location>
        <begin position="16"/>
        <end position="27"/>
    </location>
</feature>
<evidence type="ECO:0000256" key="1">
    <source>
        <dbReference type="SAM" id="MobiDB-lite"/>
    </source>
</evidence>
<comment type="caution">
    <text evidence="2">The sequence shown here is derived from an EMBL/GenBank/DDBJ whole genome shotgun (WGS) entry which is preliminary data.</text>
</comment>
<reference evidence="2 3" key="1">
    <citation type="submission" date="2015-05" db="EMBL/GenBank/DDBJ databases">
        <title>Distinctive expansion of gene families associated with plant cell wall degradation and secondary metabolism in the genomes of grapevine trunk pathogens.</title>
        <authorList>
            <person name="Lawrence D.P."/>
            <person name="Travadon R."/>
            <person name="Rolshausen P.E."/>
            <person name="Baumgartner K."/>
        </authorList>
    </citation>
    <scope>NUCLEOTIDE SEQUENCE [LARGE SCALE GENOMIC DNA]</scope>
    <source>
        <strain evidence="2">DA912</strain>
    </source>
</reference>
<dbReference type="EMBL" id="LCUC01000033">
    <property type="protein sequence ID" value="KKY39131.1"/>
    <property type="molecule type" value="Genomic_DNA"/>
</dbReference>
<dbReference type="Proteomes" id="UP000034680">
    <property type="component" value="Unassembled WGS sequence"/>
</dbReference>
<dbReference type="GO" id="GO:0042393">
    <property type="term" value="F:histone binding"/>
    <property type="evidence" value="ECO:0007669"/>
    <property type="project" value="InterPro"/>
</dbReference>
<dbReference type="STRING" id="1214573.A0A0G2FYH6"/>
<reference evidence="2 3" key="2">
    <citation type="submission" date="2015-05" db="EMBL/GenBank/DDBJ databases">
        <authorList>
            <person name="Morales-Cruz A."/>
            <person name="Amrine K.C."/>
            <person name="Cantu D."/>
        </authorList>
    </citation>
    <scope>NUCLEOTIDE SEQUENCE [LARGE SCALE GENOMIC DNA]</scope>
    <source>
        <strain evidence="2">DA912</strain>
    </source>
</reference>
<sequence>MERPVKRQRITLDSLGTDDEDELDCEPNELNQRRDPVYQLEQARARASNKLKSRFENIFARYEKDFTGVGDEIDLRTGEIVVNNGHLQSITGAQEFGEGDEDKDDNADPHFSGHGHPDHEIGSRIASVRIYEPTLWIAGAAAQIWNGADH</sequence>
<feature type="region of interest" description="Disordered" evidence="1">
    <location>
        <begin position="1"/>
        <end position="35"/>
    </location>
</feature>
<dbReference type="InterPro" id="IPR009072">
    <property type="entry name" value="Histone-fold"/>
</dbReference>